<organism evidence="1 2">
    <name type="scientific">Sphingomonas hengshuiensis</name>
    <dbReference type="NCBI Taxonomy" id="1609977"/>
    <lineage>
        <taxon>Bacteria</taxon>
        <taxon>Pseudomonadati</taxon>
        <taxon>Pseudomonadota</taxon>
        <taxon>Alphaproteobacteria</taxon>
        <taxon>Sphingomonadales</taxon>
        <taxon>Sphingomonadaceae</taxon>
        <taxon>Sphingomonas</taxon>
    </lineage>
</organism>
<dbReference type="KEGG" id="sphi:TS85_08040"/>
<keyword evidence="2" id="KW-1185">Reference proteome</keyword>
<evidence type="ECO:0000313" key="1">
    <source>
        <dbReference type="EMBL" id="AJP74363.1"/>
    </source>
</evidence>
<dbReference type="AlphaFoldDB" id="A0A7U5BFM5"/>
<name>A0A7U5BFM5_9SPHN</name>
<protein>
    <submittedName>
        <fullName evidence="1">Peptide ABC transporter permease</fullName>
    </submittedName>
</protein>
<dbReference type="EMBL" id="CP010836">
    <property type="protein sequence ID" value="AJP74363.1"/>
    <property type="molecule type" value="Genomic_DNA"/>
</dbReference>
<reference evidence="1 2" key="1">
    <citation type="journal article" date="2015" name="Int. J. Syst. Evol. Microbiol.">
        <title>Sphingomonas hengshuiensis sp. nov., isolated from lake wetland.</title>
        <authorList>
            <person name="Wei S."/>
            <person name="Wang T."/>
            <person name="Liu H."/>
            <person name="Zhang C."/>
            <person name="Guo J."/>
            <person name="Wang Q."/>
            <person name="Liang K."/>
            <person name="Zhang Z."/>
        </authorList>
    </citation>
    <scope>NUCLEOTIDE SEQUENCE [LARGE SCALE GENOMIC DNA]</scope>
    <source>
        <strain evidence="1 2">WHSC-8</strain>
    </source>
</reference>
<gene>
    <name evidence="1" type="ORF">TS85_08040</name>
</gene>
<dbReference type="Pfam" id="PF07277">
    <property type="entry name" value="SapC"/>
    <property type="match status" value="1"/>
</dbReference>
<dbReference type="OrthoDB" id="8888710at2"/>
<dbReference type="Proteomes" id="UP000032300">
    <property type="component" value="Chromosome"/>
</dbReference>
<accession>A0A7U5BFM5</accession>
<dbReference type="InterPro" id="IPR010836">
    <property type="entry name" value="SapC"/>
</dbReference>
<proteinExistence type="predicted"/>
<evidence type="ECO:0000313" key="2">
    <source>
        <dbReference type="Proteomes" id="UP000032300"/>
    </source>
</evidence>
<reference evidence="1 2" key="2">
    <citation type="submission" date="2015-02" db="EMBL/GenBank/DDBJ databases">
        <title>The complete genome of Sphingomonas hengshuiensis sp. WHSC-8 isolated from soil of Hengshui Lake.</title>
        <authorList>
            <person name="Wei S."/>
            <person name="Guo J."/>
            <person name="Su C."/>
            <person name="Wu R."/>
            <person name="Zhang Z."/>
            <person name="Liang K."/>
            <person name="Li H."/>
            <person name="Wang T."/>
            <person name="Liu H."/>
            <person name="Zhang C."/>
            <person name="Li Z."/>
            <person name="Wang Q."/>
            <person name="Meng J."/>
        </authorList>
    </citation>
    <scope>NUCLEOTIDE SEQUENCE [LARGE SCALE GENOMIC DNA]</scope>
    <source>
        <strain evidence="1 2">WHSC-8</strain>
    </source>
</reference>
<dbReference type="RefSeq" id="WP_044336058.1">
    <property type="nucleotide sequence ID" value="NZ_CP010836.1"/>
</dbReference>
<sequence>MTNAVLLNDIDHRDLRVVTRHGPEFGDNVNQVLIFPTEFEDIQREYAIFFTPGDDGVYQSVALLGFDRDENLYLDDSGWDARYIPAVQRRGPFSIGVSHDDSGSAPMIHVDLDHPRISRDAGHPLFLPEGGNAPYLDHVADVLDTIYSGIDLAAPMFAAFEAAGLIEPVAVEIELSETESYSLPDYSTISAERLDALDGAALAALHAQGFLYPAFLVVASLGNVNGLIERKNARLAAA</sequence>